<reference evidence="1 2" key="1">
    <citation type="submission" date="2015-09" db="EMBL/GenBank/DDBJ databases">
        <authorList>
            <consortium name="Pathogen Informatics"/>
        </authorList>
    </citation>
    <scope>NUCLEOTIDE SEQUENCE [LARGE SCALE GENOMIC DNA]</scope>
    <source>
        <strain evidence="1 2">2789STDY5834946</strain>
    </source>
</reference>
<accession>A0A174R7R8</accession>
<evidence type="ECO:0000313" key="1">
    <source>
        <dbReference type="EMBL" id="CUP79130.1"/>
    </source>
</evidence>
<dbReference type="RefSeq" id="WP_008766312.1">
    <property type="nucleotide sequence ID" value="NZ_CZBL01000003.1"/>
</dbReference>
<protein>
    <submittedName>
        <fullName evidence="1">Uncharacterized protein</fullName>
    </submittedName>
</protein>
<dbReference type="EMBL" id="CZBL01000003">
    <property type="protein sequence ID" value="CUP79130.1"/>
    <property type="molecule type" value="Genomic_DNA"/>
</dbReference>
<sequence length="82" mass="9670">MSFIARQKNGLLCRFSTVIDTVSDYNMTDEEYIEMCAQKAREEAQETLKHSLRPFEEVKASFVPTNMSRDEFNRILKLMEKE</sequence>
<organism evidence="1 2">
    <name type="scientific">Bacteroides caccae</name>
    <dbReference type="NCBI Taxonomy" id="47678"/>
    <lineage>
        <taxon>Bacteria</taxon>
        <taxon>Pseudomonadati</taxon>
        <taxon>Bacteroidota</taxon>
        <taxon>Bacteroidia</taxon>
        <taxon>Bacteroidales</taxon>
        <taxon>Bacteroidaceae</taxon>
        <taxon>Bacteroides</taxon>
    </lineage>
</organism>
<dbReference type="AlphaFoldDB" id="A0A174R7R8"/>
<evidence type="ECO:0000313" key="2">
    <source>
        <dbReference type="Proteomes" id="UP000095725"/>
    </source>
</evidence>
<name>A0A174R7R8_9BACE</name>
<dbReference type="Proteomes" id="UP000095725">
    <property type="component" value="Unassembled WGS sequence"/>
</dbReference>
<proteinExistence type="predicted"/>
<gene>
    <name evidence="1" type="ORF">ERS852558_00987</name>
</gene>